<dbReference type="EMBL" id="BOOW01000020">
    <property type="protein sequence ID" value="GII93232.1"/>
    <property type="molecule type" value="Genomic_DNA"/>
</dbReference>
<accession>A0A919RGC9</accession>
<organism evidence="1 2">
    <name type="scientific">Sinosporangium siamense</name>
    <dbReference type="NCBI Taxonomy" id="1367973"/>
    <lineage>
        <taxon>Bacteria</taxon>
        <taxon>Bacillati</taxon>
        <taxon>Actinomycetota</taxon>
        <taxon>Actinomycetes</taxon>
        <taxon>Streptosporangiales</taxon>
        <taxon>Streptosporangiaceae</taxon>
        <taxon>Sinosporangium</taxon>
    </lineage>
</organism>
<reference evidence="1" key="1">
    <citation type="submission" date="2021-01" db="EMBL/GenBank/DDBJ databases">
        <title>Whole genome shotgun sequence of Sinosporangium siamense NBRC 109515.</title>
        <authorList>
            <person name="Komaki H."/>
            <person name="Tamura T."/>
        </authorList>
    </citation>
    <scope>NUCLEOTIDE SEQUENCE</scope>
    <source>
        <strain evidence="1">NBRC 109515</strain>
    </source>
</reference>
<name>A0A919RGC9_9ACTN</name>
<evidence type="ECO:0000313" key="2">
    <source>
        <dbReference type="Proteomes" id="UP000606172"/>
    </source>
</evidence>
<evidence type="ECO:0000313" key="1">
    <source>
        <dbReference type="EMBL" id="GII93232.1"/>
    </source>
</evidence>
<dbReference type="Proteomes" id="UP000606172">
    <property type="component" value="Unassembled WGS sequence"/>
</dbReference>
<sequence>MTVIAIVALAVGTLIVTLCALADPVLLSRINGEDTKGSSGRHIPVSRHSADVVRLPLRGESVCGTQAA</sequence>
<protein>
    <submittedName>
        <fullName evidence="1">Uncharacterized protein</fullName>
    </submittedName>
</protein>
<dbReference type="RefSeq" id="WP_204026504.1">
    <property type="nucleotide sequence ID" value="NZ_BOOW01000020.1"/>
</dbReference>
<gene>
    <name evidence="1" type="ORF">Ssi02_34630</name>
</gene>
<dbReference type="AlphaFoldDB" id="A0A919RGC9"/>
<proteinExistence type="predicted"/>
<comment type="caution">
    <text evidence="1">The sequence shown here is derived from an EMBL/GenBank/DDBJ whole genome shotgun (WGS) entry which is preliminary data.</text>
</comment>
<keyword evidence="2" id="KW-1185">Reference proteome</keyword>